<dbReference type="InterPro" id="IPR002549">
    <property type="entry name" value="AI-2E-like"/>
</dbReference>
<dbReference type="EMBL" id="CP023482">
    <property type="protein sequence ID" value="ATH97011.1"/>
    <property type="molecule type" value="Genomic_DNA"/>
</dbReference>
<evidence type="ECO:0000256" key="4">
    <source>
        <dbReference type="ARBA" id="ARBA00022475"/>
    </source>
</evidence>
<gene>
    <name evidence="10" type="ORF">COP05_07890</name>
</gene>
<feature type="transmembrane region" description="Helical" evidence="9">
    <location>
        <begin position="306"/>
        <end position="330"/>
    </location>
</feature>
<evidence type="ECO:0000256" key="3">
    <source>
        <dbReference type="ARBA" id="ARBA00022448"/>
    </source>
</evidence>
<proteinExistence type="inferred from homology"/>
<dbReference type="PANTHER" id="PTHR21716:SF53">
    <property type="entry name" value="PERMEASE PERM-RELATED"/>
    <property type="match status" value="1"/>
</dbReference>
<keyword evidence="3" id="KW-0813">Transport</keyword>
<protein>
    <submittedName>
        <fullName evidence="10">AI-2E family transporter</fullName>
    </submittedName>
</protein>
<evidence type="ECO:0000256" key="9">
    <source>
        <dbReference type="SAM" id="Phobius"/>
    </source>
</evidence>
<organism evidence="10 11">
    <name type="scientific">Dermabacter jinjuensis</name>
    <dbReference type="NCBI Taxonomy" id="1667168"/>
    <lineage>
        <taxon>Bacteria</taxon>
        <taxon>Bacillati</taxon>
        <taxon>Actinomycetota</taxon>
        <taxon>Actinomycetes</taxon>
        <taxon>Micrococcales</taxon>
        <taxon>Dermabacteraceae</taxon>
        <taxon>Dermabacter</taxon>
    </lineage>
</organism>
<dbReference type="Proteomes" id="UP000815698">
    <property type="component" value="Chromosome"/>
</dbReference>
<evidence type="ECO:0000256" key="8">
    <source>
        <dbReference type="SAM" id="MobiDB-lite"/>
    </source>
</evidence>
<evidence type="ECO:0000313" key="10">
    <source>
        <dbReference type="EMBL" id="ATH97011.1"/>
    </source>
</evidence>
<sequence>MQMPRRVNLPLDKPTGRKGQSLTLPREVEELPMGLRRAASWSWRFMVVIGALWLIFKGLGMVSTLFISVLVAILLASMLQPFVKLLTSHTFLPRMASAAIALVGLIVVVVGMFVLAGRQLVDSWGAISKAAVSGFTQLWNDITGYFKIDVDSLGNLGQIQKEAIEQLQKNSSSIISGASSAASTVGDLGTGLLVCLFALFFLLADGGNIWRWFLGFVPAHSRPVTHEAFRRGWKALSSYCRTQILVAAVDATGIALGMVGIDVVSGMMGRSAIALSPYSVPIWLIVFLFSFIPLVGAIVSGAIAMLLVFVLQGWIPALIMLGIVILVQQLESNILQPILMGKAVELHPLAIFLGVSAGAVVAGIPGALFSIPLLAFLNALYCYLDGRDPDPSLGVDTKTMAYFEAREREQKKTFAERERLLSKK</sequence>
<evidence type="ECO:0000256" key="5">
    <source>
        <dbReference type="ARBA" id="ARBA00022692"/>
    </source>
</evidence>
<keyword evidence="11" id="KW-1185">Reference proteome</keyword>
<dbReference type="PANTHER" id="PTHR21716">
    <property type="entry name" value="TRANSMEMBRANE PROTEIN"/>
    <property type="match status" value="1"/>
</dbReference>
<feature type="transmembrane region" description="Helical" evidence="9">
    <location>
        <begin position="188"/>
        <end position="204"/>
    </location>
</feature>
<comment type="similarity">
    <text evidence="2">Belongs to the autoinducer-2 exporter (AI-2E) (TC 2.A.86) family.</text>
</comment>
<evidence type="ECO:0000256" key="7">
    <source>
        <dbReference type="ARBA" id="ARBA00023136"/>
    </source>
</evidence>
<keyword evidence="7 9" id="KW-0472">Membrane</keyword>
<keyword evidence="4" id="KW-1003">Cell membrane</keyword>
<feature type="transmembrane region" description="Helical" evidence="9">
    <location>
        <begin position="244"/>
        <end position="268"/>
    </location>
</feature>
<feature type="transmembrane region" description="Helical" evidence="9">
    <location>
        <begin position="95"/>
        <end position="116"/>
    </location>
</feature>
<evidence type="ECO:0000256" key="1">
    <source>
        <dbReference type="ARBA" id="ARBA00004651"/>
    </source>
</evidence>
<reference evidence="10 11" key="1">
    <citation type="journal article" date="2016" name="Int. J. Syst. Evol. Microbiol.">
        <title>Dermabacter jinjuensis sp. nov., a novel species of the genus Dermabacter isolated from a clinical specimen.</title>
        <authorList>
            <person name="Park Y.K."/>
            <person name="Lee K.M."/>
            <person name="Lee W.K."/>
            <person name="Cho M.J."/>
            <person name="Lee H.S."/>
            <person name="Cho Y.G."/>
            <person name="Lee Y.C."/>
            <person name="Lee W.K."/>
            <person name="Seong W.K."/>
            <person name="Hwang K.J."/>
        </authorList>
    </citation>
    <scope>NUCLEOTIDE SEQUENCE [LARGE SCALE GENOMIC DNA]</scope>
    <source>
        <strain evidence="10 11">32T</strain>
    </source>
</reference>
<evidence type="ECO:0000256" key="6">
    <source>
        <dbReference type="ARBA" id="ARBA00022989"/>
    </source>
</evidence>
<feature type="transmembrane region" description="Helical" evidence="9">
    <location>
        <begin position="350"/>
        <end position="377"/>
    </location>
</feature>
<feature type="transmembrane region" description="Helical" evidence="9">
    <location>
        <begin position="280"/>
        <end position="299"/>
    </location>
</feature>
<keyword evidence="6 9" id="KW-1133">Transmembrane helix</keyword>
<feature type="region of interest" description="Disordered" evidence="8">
    <location>
        <begin position="1"/>
        <end position="20"/>
    </location>
</feature>
<evidence type="ECO:0000256" key="2">
    <source>
        <dbReference type="ARBA" id="ARBA00009773"/>
    </source>
</evidence>
<accession>A0ABN5DPE4</accession>
<dbReference type="Pfam" id="PF01594">
    <property type="entry name" value="AI-2E_transport"/>
    <property type="match status" value="1"/>
</dbReference>
<name>A0ABN5DPE4_9MICO</name>
<comment type="subcellular location">
    <subcellularLocation>
        <location evidence="1">Cell membrane</location>
        <topology evidence="1">Multi-pass membrane protein</topology>
    </subcellularLocation>
</comment>
<evidence type="ECO:0000313" key="11">
    <source>
        <dbReference type="Proteomes" id="UP000815698"/>
    </source>
</evidence>
<keyword evidence="5 9" id="KW-0812">Transmembrane</keyword>